<gene>
    <name evidence="1" type="ORF">BHC47_06095</name>
</gene>
<evidence type="ECO:0000313" key="1">
    <source>
        <dbReference type="EMBL" id="PIT62059.1"/>
    </source>
</evidence>
<comment type="caution">
    <text evidence="1">The sequence shown here is derived from an EMBL/GenBank/DDBJ whole genome shotgun (WGS) entry which is preliminary data.</text>
</comment>
<dbReference type="RefSeq" id="WP_100117011.1">
    <property type="nucleotide sequence ID" value="NZ_MEIV01000053.1"/>
</dbReference>
<evidence type="ECO:0000313" key="2">
    <source>
        <dbReference type="Proteomes" id="UP000231094"/>
    </source>
</evidence>
<organism evidence="1 2">
    <name type="scientific">Snodgrassella alvi</name>
    <dbReference type="NCBI Taxonomy" id="1196083"/>
    <lineage>
        <taxon>Bacteria</taxon>
        <taxon>Pseudomonadati</taxon>
        <taxon>Pseudomonadota</taxon>
        <taxon>Betaproteobacteria</taxon>
        <taxon>Neisseriales</taxon>
        <taxon>Neisseriaceae</taxon>
        <taxon>Snodgrassella</taxon>
    </lineage>
</organism>
<name>A0A2N9Y3M2_9NEIS</name>
<dbReference type="AlphaFoldDB" id="A0A2N9Y3M2"/>
<accession>A0A2N9Y3M2</accession>
<dbReference type="Proteomes" id="UP000231094">
    <property type="component" value="Unassembled WGS sequence"/>
</dbReference>
<dbReference type="EMBL" id="MEIV01000053">
    <property type="protein sequence ID" value="PIT62059.1"/>
    <property type="molecule type" value="Genomic_DNA"/>
</dbReference>
<reference evidence="1 2" key="1">
    <citation type="journal article" date="2017" name="MBio">
        <title>Type VI secretion-mediated competition in the bee gut microbiome.</title>
        <authorList>
            <person name="Steele M.I."/>
            <person name="Kwong W.K."/>
            <person name="Powell J.E."/>
            <person name="Whiteley M."/>
            <person name="Moran N.A."/>
        </authorList>
    </citation>
    <scope>NUCLEOTIDE SEQUENCE [LARGE SCALE GENOMIC DNA]</scope>
    <source>
        <strain evidence="1 2">PEB0171</strain>
    </source>
</reference>
<proteinExistence type="predicted"/>
<protein>
    <submittedName>
        <fullName evidence="1">Uncharacterized protein</fullName>
    </submittedName>
</protein>
<sequence>MDTDNEKKRIAEKLINEEDLTKSEIIFLLENFKEVSKREIHENFTHHTITASILEVGEDLYYEVAWRFSRWKRIPHEFHSQPIRVKKAPEKADVYKPYDD</sequence>